<dbReference type="Proteomes" id="UP000295511">
    <property type="component" value="Unassembled WGS sequence"/>
</dbReference>
<sequence>MELFWPESFDEQLDRLEDEADHGDERARTVFEYVVAEMDYLRRLPAPPMSETPTLKPVRQSKKHEVWRVSHPYHHGIAVRLICWFPPDENTAVVALFSGDKANMGDVFYDSVGSRADQIIDQWIREGEGEENGEEGI</sequence>
<keyword evidence="2" id="KW-1185">Reference proteome</keyword>
<evidence type="ECO:0000313" key="2">
    <source>
        <dbReference type="Proteomes" id="UP000295511"/>
    </source>
</evidence>
<dbReference type="RefSeq" id="WP_133202836.1">
    <property type="nucleotide sequence ID" value="NZ_SMRU01000003.1"/>
</dbReference>
<dbReference type="EMBL" id="SMRU01000003">
    <property type="protein sequence ID" value="TDG01096.1"/>
    <property type="molecule type" value="Genomic_DNA"/>
</dbReference>
<accession>A0A4R5L0R2</accession>
<gene>
    <name evidence="1" type="ORF">E1809_03470</name>
</gene>
<reference evidence="1 2" key="1">
    <citation type="submission" date="2019-03" db="EMBL/GenBank/DDBJ databases">
        <title>Whole genome sequence of Arthrobacter sp JH1-1.</title>
        <authorList>
            <person name="Trinh H.N."/>
        </authorList>
    </citation>
    <scope>NUCLEOTIDE SEQUENCE [LARGE SCALE GENOMIC DNA]</scope>
    <source>
        <strain evidence="1 2">JH1-1</strain>
    </source>
</reference>
<dbReference type="OrthoDB" id="4381507at2"/>
<organism evidence="1 2">
    <name type="scientific">Arthrobacter terricola</name>
    <dbReference type="NCBI Taxonomy" id="2547396"/>
    <lineage>
        <taxon>Bacteria</taxon>
        <taxon>Bacillati</taxon>
        <taxon>Actinomycetota</taxon>
        <taxon>Actinomycetes</taxon>
        <taxon>Micrococcales</taxon>
        <taxon>Micrococcaceae</taxon>
        <taxon>Arthrobacter</taxon>
    </lineage>
</organism>
<proteinExistence type="predicted"/>
<protein>
    <submittedName>
        <fullName evidence="1">Uncharacterized protein</fullName>
    </submittedName>
</protein>
<evidence type="ECO:0000313" key="1">
    <source>
        <dbReference type="EMBL" id="TDG01096.1"/>
    </source>
</evidence>
<comment type="caution">
    <text evidence="1">The sequence shown here is derived from an EMBL/GenBank/DDBJ whole genome shotgun (WGS) entry which is preliminary data.</text>
</comment>
<dbReference type="AlphaFoldDB" id="A0A4R5L0R2"/>
<name>A0A4R5L0R2_9MICC</name>